<dbReference type="InterPro" id="IPR036938">
    <property type="entry name" value="PAP2/HPO_sf"/>
</dbReference>
<protein>
    <submittedName>
        <fullName evidence="3">PAP2 superfamily protein</fullName>
    </submittedName>
</protein>
<dbReference type="GeneID" id="82257817"/>
<dbReference type="EMBL" id="FNYS01000013">
    <property type="protein sequence ID" value="SEJ13898.1"/>
    <property type="molecule type" value="Genomic_DNA"/>
</dbReference>
<gene>
    <name evidence="3" type="ORF">SAMN04488018_11375</name>
</gene>
<feature type="chain" id="PRO_5010364249" evidence="1">
    <location>
        <begin position="21"/>
        <end position="466"/>
    </location>
</feature>
<evidence type="ECO:0000313" key="3">
    <source>
        <dbReference type="EMBL" id="SEJ13898.1"/>
    </source>
</evidence>
<dbReference type="Gene3D" id="1.20.144.10">
    <property type="entry name" value="Phosphatidic acid phosphatase type 2/haloperoxidase"/>
    <property type="match status" value="1"/>
</dbReference>
<dbReference type="CDD" id="cd03394">
    <property type="entry name" value="PAP2_like_5"/>
    <property type="match status" value="1"/>
</dbReference>
<sequence>MKLKFLFVLFVLFNALNLSANSNTLNFKNTEDYSFQIISSDTLIPKNFWQKDAVKITFVPTVFFGATAVTWNGREHILETRNKYIPEFKNTFDDYLQYGPGALAFGLKAAGVKGRNNMRRSIYNYAGSMLITGLFVNSLKYTTKVMRPDGSTANSWPSGHAATAFSNAAFLDKEYGLVNPAYSITGYGMAIMTGVGRSINNRHWSSDILAGAGFGILSTNLAYFFIDKIYGNQGDNLSLLSKFEGNENPSFLAVKLGASFNSNNLLELHKDGPDAKVGWEAGFEGAYFFNKSIGIGGDFTISGYPLSQNNVNGLENPEVFKDYNLSYTSSALGFMNFGIGPYYAFHFSDSFNLMLKTTAGYAFGATGKIEAKQNDSTIFLPDTIKDNMTVASYKPHSSFRWSAGSSLTYNLTDQLGLTLYVDYSSTKPTIIYTPENPLLNLDSNKPNSNKADLHYVASGLRLTAYF</sequence>
<feature type="domain" description="Phosphatidic acid phosphatase type 2/haloperoxidase" evidence="2">
    <location>
        <begin position="125"/>
        <end position="226"/>
    </location>
</feature>
<dbReference type="Pfam" id="PF01569">
    <property type="entry name" value="PAP2"/>
    <property type="match status" value="1"/>
</dbReference>
<reference evidence="3 4" key="1">
    <citation type="submission" date="2016-10" db="EMBL/GenBank/DDBJ databases">
        <authorList>
            <person name="de Groot N.N."/>
        </authorList>
    </citation>
    <scope>NUCLEOTIDE SEQUENCE [LARGE SCALE GENOMIC DNA]</scope>
    <source>
        <strain evidence="3 4">DSM 23048</strain>
    </source>
</reference>
<accession>A0A1H6WA99</accession>
<evidence type="ECO:0000313" key="4">
    <source>
        <dbReference type="Proteomes" id="UP000183077"/>
    </source>
</evidence>
<dbReference type="RefSeq" id="WP_074746847.1">
    <property type="nucleotide sequence ID" value="NZ_FNYS01000013.1"/>
</dbReference>
<evidence type="ECO:0000256" key="1">
    <source>
        <dbReference type="SAM" id="SignalP"/>
    </source>
</evidence>
<dbReference type="AlphaFoldDB" id="A0A1H6WA99"/>
<keyword evidence="1" id="KW-0732">Signal</keyword>
<proteinExistence type="predicted"/>
<dbReference type="Proteomes" id="UP000183077">
    <property type="component" value="Unassembled WGS sequence"/>
</dbReference>
<feature type="signal peptide" evidence="1">
    <location>
        <begin position="1"/>
        <end position="20"/>
    </location>
</feature>
<dbReference type="SUPFAM" id="SSF48317">
    <property type="entry name" value="Acid phosphatase/Vanadium-dependent haloperoxidase"/>
    <property type="match status" value="1"/>
</dbReference>
<dbReference type="InterPro" id="IPR000326">
    <property type="entry name" value="PAP2/HPO"/>
</dbReference>
<organism evidence="3 4">
    <name type="scientific">Myroides marinus</name>
    <dbReference type="NCBI Taxonomy" id="703342"/>
    <lineage>
        <taxon>Bacteria</taxon>
        <taxon>Pseudomonadati</taxon>
        <taxon>Bacteroidota</taxon>
        <taxon>Flavobacteriia</taxon>
        <taxon>Flavobacteriales</taxon>
        <taxon>Flavobacteriaceae</taxon>
        <taxon>Myroides</taxon>
    </lineage>
</organism>
<evidence type="ECO:0000259" key="2">
    <source>
        <dbReference type="Pfam" id="PF01569"/>
    </source>
</evidence>
<name>A0A1H6WA99_9FLAO</name>